<dbReference type="InterPro" id="IPR001343">
    <property type="entry name" value="Hemolysn_Ca-bd"/>
</dbReference>
<dbReference type="PRINTS" id="PR00313">
    <property type="entry name" value="CABNDNGRPT"/>
</dbReference>
<proteinExistence type="predicted"/>
<feature type="domain" description="Peptidase M10 serralysin C-terminal" evidence="5">
    <location>
        <begin position="111"/>
        <end position="318"/>
    </location>
</feature>
<comment type="caution">
    <text evidence="6">The sequence shown here is derived from an EMBL/GenBank/DDBJ whole genome shotgun (WGS) entry which is preliminary data.</text>
</comment>
<keyword evidence="4" id="KW-0677">Repeat</keyword>
<dbReference type="Gene3D" id="2.150.10.10">
    <property type="entry name" value="Serralysin-like metalloprotease, C-terminal"/>
    <property type="match status" value="2"/>
</dbReference>
<keyword evidence="7" id="KW-1185">Reference proteome</keyword>
<evidence type="ECO:0000259" key="5">
    <source>
        <dbReference type="Pfam" id="PF08548"/>
    </source>
</evidence>
<keyword evidence="3" id="KW-0964">Secreted</keyword>
<evidence type="ECO:0000256" key="4">
    <source>
        <dbReference type="ARBA" id="ARBA00022737"/>
    </source>
</evidence>
<name>A0ABV7U6H3_9RHOB</name>
<dbReference type="InterPro" id="IPR013858">
    <property type="entry name" value="Peptidase_M10B_C"/>
</dbReference>
<accession>A0ABV7U6H3</accession>
<sequence length="319" mass="34454">MATFRADYQFDSYSIDLNFYERWFYEDFFLEDFYHEISGKTFQDVYIVNGWDGYDDLLLGFGGSGFGFSAWGDVTRGTVTLMSEEIYDGPEIWSLQNFSISAARLYNAALTYGNADDRAVFASIMAGNDTITLSAYNDRFEGWAGHDRMSGQGGNDTLLGGAGNDTANGGGGNDRLVGGEGHDRLIGVTGNDTLEGGGGSDTLDGGTGRDRLHGGLDAARDVFIFRAPVETAPGAQRDGILQFRVGQDDIDLSLIDANFARGGNQAFAFTGTAAAAHSVWYVRQADGVLVRGDVNGNKTADFEIWVDDATRLAANDFIL</sequence>
<dbReference type="PANTHER" id="PTHR38340">
    <property type="entry name" value="S-LAYER PROTEIN"/>
    <property type="match status" value="1"/>
</dbReference>
<dbReference type="Pfam" id="PF00353">
    <property type="entry name" value="HemolysinCabind"/>
    <property type="match status" value="2"/>
</dbReference>
<evidence type="ECO:0000313" key="7">
    <source>
        <dbReference type="Proteomes" id="UP001595539"/>
    </source>
</evidence>
<dbReference type="RefSeq" id="WP_377762565.1">
    <property type="nucleotide sequence ID" value="NZ_JBHRXY010000013.1"/>
</dbReference>
<dbReference type="InterPro" id="IPR050557">
    <property type="entry name" value="RTX_toxin/Mannuronan_C5-epim"/>
</dbReference>
<dbReference type="PANTHER" id="PTHR38340:SF1">
    <property type="entry name" value="S-LAYER PROTEIN"/>
    <property type="match status" value="1"/>
</dbReference>
<reference evidence="7" key="1">
    <citation type="journal article" date="2019" name="Int. J. Syst. Evol. Microbiol.">
        <title>The Global Catalogue of Microorganisms (GCM) 10K type strain sequencing project: providing services to taxonomists for standard genome sequencing and annotation.</title>
        <authorList>
            <consortium name="The Broad Institute Genomics Platform"/>
            <consortium name="The Broad Institute Genome Sequencing Center for Infectious Disease"/>
            <person name="Wu L."/>
            <person name="Ma J."/>
        </authorList>
    </citation>
    <scope>NUCLEOTIDE SEQUENCE [LARGE SCALE GENOMIC DNA]</scope>
    <source>
        <strain evidence="7">KCTC 42473</strain>
    </source>
</reference>
<dbReference type="SUPFAM" id="SSF51120">
    <property type="entry name" value="beta-Roll"/>
    <property type="match status" value="1"/>
</dbReference>
<evidence type="ECO:0000256" key="1">
    <source>
        <dbReference type="ARBA" id="ARBA00001913"/>
    </source>
</evidence>
<comment type="cofactor">
    <cofactor evidence="1">
        <name>Ca(2+)</name>
        <dbReference type="ChEBI" id="CHEBI:29108"/>
    </cofactor>
</comment>
<evidence type="ECO:0000256" key="3">
    <source>
        <dbReference type="ARBA" id="ARBA00022525"/>
    </source>
</evidence>
<dbReference type="InterPro" id="IPR011049">
    <property type="entry name" value="Serralysin-like_metalloprot_C"/>
</dbReference>
<dbReference type="Proteomes" id="UP001595539">
    <property type="component" value="Unassembled WGS sequence"/>
</dbReference>
<dbReference type="Pfam" id="PF08548">
    <property type="entry name" value="Peptidase_M10_C"/>
    <property type="match status" value="1"/>
</dbReference>
<gene>
    <name evidence="6" type="ORF">ACFOM8_14580</name>
</gene>
<evidence type="ECO:0000313" key="6">
    <source>
        <dbReference type="EMBL" id="MFC3630672.1"/>
    </source>
</evidence>
<evidence type="ECO:0000256" key="2">
    <source>
        <dbReference type="ARBA" id="ARBA00004613"/>
    </source>
</evidence>
<dbReference type="EMBL" id="JBHRXY010000013">
    <property type="protein sequence ID" value="MFC3630672.1"/>
    <property type="molecule type" value="Genomic_DNA"/>
</dbReference>
<protein>
    <submittedName>
        <fullName evidence="6">Calcium-binding protein</fullName>
    </submittedName>
</protein>
<comment type="subcellular location">
    <subcellularLocation>
        <location evidence="2">Secreted</location>
    </subcellularLocation>
</comment>
<organism evidence="6 7">
    <name type="scientific">Paracoccus angustae</name>
    <dbReference type="NCBI Taxonomy" id="1671480"/>
    <lineage>
        <taxon>Bacteria</taxon>
        <taxon>Pseudomonadati</taxon>
        <taxon>Pseudomonadota</taxon>
        <taxon>Alphaproteobacteria</taxon>
        <taxon>Rhodobacterales</taxon>
        <taxon>Paracoccaceae</taxon>
        <taxon>Paracoccus</taxon>
    </lineage>
</organism>